<evidence type="ECO:0000313" key="1">
    <source>
        <dbReference type="EMBL" id="RFS22050.1"/>
    </source>
</evidence>
<dbReference type="RefSeq" id="WP_116976699.1">
    <property type="nucleotide sequence ID" value="NZ_QPMM01000007.1"/>
</dbReference>
<dbReference type="Proteomes" id="UP000260644">
    <property type="component" value="Unassembled WGS sequence"/>
</dbReference>
<accession>A0A3E1Y9I5</accession>
<sequence>MRAVLNRLVWMIPVILMACHENRNVALKEVMQQSEAGLSQEKHIGNNVVNMTYLPTCWEKVNDRNAETNDKEMCFKVNVTKVSKEQMNQQAVSYGVDTLFQLILNRDTLIPISAERIANGSLNSVEYLVIFERRPLAPVQQAAFIFKDWLFTSTRLLFPLDKKFLQKSDSLSCGL</sequence>
<dbReference type="EMBL" id="QPMM01000007">
    <property type="protein sequence ID" value="RFS22050.1"/>
    <property type="molecule type" value="Genomic_DNA"/>
</dbReference>
<gene>
    <name evidence="1" type="ORF">DVR12_15525</name>
</gene>
<dbReference type="OrthoDB" id="670240at2"/>
<evidence type="ECO:0000313" key="2">
    <source>
        <dbReference type="Proteomes" id="UP000260644"/>
    </source>
</evidence>
<keyword evidence="2" id="KW-1185">Reference proteome</keyword>
<reference evidence="1 2" key="1">
    <citation type="submission" date="2018-07" db="EMBL/GenBank/DDBJ databases">
        <title>Chitinophaga K2CV101002-2 sp. nov., isolated from a monsoon evergreen broad-leaved forest soil.</title>
        <authorList>
            <person name="Lv Y."/>
        </authorList>
    </citation>
    <scope>NUCLEOTIDE SEQUENCE [LARGE SCALE GENOMIC DNA]</scope>
    <source>
        <strain evidence="1 2">GDMCC 1.1288</strain>
    </source>
</reference>
<organism evidence="1 2">
    <name type="scientific">Chitinophaga silvatica</name>
    <dbReference type="NCBI Taxonomy" id="2282649"/>
    <lineage>
        <taxon>Bacteria</taxon>
        <taxon>Pseudomonadati</taxon>
        <taxon>Bacteroidota</taxon>
        <taxon>Chitinophagia</taxon>
        <taxon>Chitinophagales</taxon>
        <taxon>Chitinophagaceae</taxon>
        <taxon>Chitinophaga</taxon>
    </lineage>
</organism>
<dbReference type="AlphaFoldDB" id="A0A3E1Y9I5"/>
<protein>
    <submittedName>
        <fullName evidence="1">Uncharacterized protein</fullName>
    </submittedName>
</protein>
<proteinExistence type="predicted"/>
<comment type="caution">
    <text evidence="1">The sequence shown here is derived from an EMBL/GenBank/DDBJ whole genome shotgun (WGS) entry which is preliminary data.</text>
</comment>
<dbReference type="PROSITE" id="PS51257">
    <property type="entry name" value="PROKAR_LIPOPROTEIN"/>
    <property type="match status" value="1"/>
</dbReference>
<name>A0A3E1Y9I5_9BACT</name>